<name>A0A0Q2MHY2_VIBFU</name>
<feature type="domain" description="T-SNARE coiled-coil homology" evidence="8">
    <location>
        <begin position="434"/>
        <end position="482"/>
    </location>
</feature>
<feature type="domain" description="Methyl-accepting transducer" evidence="6">
    <location>
        <begin position="247"/>
        <end position="483"/>
    </location>
</feature>
<evidence type="ECO:0000313" key="9">
    <source>
        <dbReference type="EMBL" id="KQH87521.1"/>
    </source>
</evidence>
<dbReference type="RefSeq" id="WP_041943149.1">
    <property type="nucleotide sequence ID" value="NZ_CP115189.1"/>
</dbReference>
<dbReference type="GO" id="GO:0006935">
    <property type="term" value="P:chemotaxis"/>
    <property type="evidence" value="ECO:0007669"/>
    <property type="project" value="UniProtKB-ARBA"/>
</dbReference>
<keyword evidence="2" id="KW-0472">Membrane</keyword>
<dbReference type="InterPro" id="IPR004089">
    <property type="entry name" value="MCPsignal_dom"/>
</dbReference>
<dbReference type="InterPro" id="IPR035965">
    <property type="entry name" value="PAS-like_dom_sf"/>
</dbReference>
<evidence type="ECO:0000256" key="5">
    <source>
        <dbReference type="PROSITE-ProRule" id="PRU00284"/>
    </source>
</evidence>
<keyword evidence="3 5" id="KW-0807">Transducer</keyword>
<evidence type="ECO:0000259" key="7">
    <source>
        <dbReference type="PROSITE" id="PS50112"/>
    </source>
</evidence>
<evidence type="ECO:0000256" key="2">
    <source>
        <dbReference type="ARBA" id="ARBA00022519"/>
    </source>
</evidence>
<dbReference type="GO" id="GO:0007165">
    <property type="term" value="P:signal transduction"/>
    <property type="evidence" value="ECO:0007669"/>
    <property type="project" value="UniProtKB-KW"/>
</dbReference>
<comment type="similarity">
    <text evidence="4">Belongs to the methyl-accepting chemotaxis (MCP) protein family.</text>
</comment>
<dbReference type="GO" id="GO:0005886">
    <property type="term" value="C:plasma membrane"/>
    <property type="evidence" value="ECO:0007669"/>
    <property type="project" value="UniProtKB-SubCell"/>
</dbReference>
<comment type="caution">
    <text evidence="9">The sequence shown here is derived from an EMBL/GenBank/DDBJ whole genome shotgun (WGS) entry which is preliminary data.</text>
</comment>
<dbReference type="Proteomes" id="UP000051221">
    <property type="component" value="Unassembled WGS sequence"/>
</dbReference>
<dbReference type="PROSITE" id="PS50192">
    <property type="entry name" value="T_SNARE"/>
    <property type="match status" value="1"/>
</dbReference>
<dbReference type="Pfam" id="PF08447">
    <property type="entry name" value="PAS_3"/>
    <property type="match status" value="1"/>
</dbReference>
<dbReference type="SUPFAM" id="SSF55785">
    <property type="entry name" value="PYP-like sensor domain (PAS domain)"/>
    <property type="match status" value="1"/>
</dbReference>
<dbReference type="InterPro" id="IPR013655">
    <property type="entry name" value="PAS_fold_3"/>
</dbReference>
<dbReference type="AlphaFoldDB" id="A0A0Q2MHY2"/>
<dbReference type="NCBIfam" id="TIGR00229">
    <property type="entry name" value="sensory_box"/>
    <property type="match status" value="1"/>
</dbReference>
<evidence type="ECO:0000259" key="8">
    <source>
        <dbReference type="PROSITE" id="PS50192"/>
    </source>
</evidence>
<dbReference type="PANTHER" id="PTHR32089">
    <property type="entry name" value="METHYL-ACCEPTING CHEMOTAXIS PROTEIN MCPB"/>
    <property type="match status" value="1"/>
</dbReference>
<protein>
    <submittedName>
        <fullName evidence="9">Chemotaxis protein</fullName>
    </submittedName>
</protein>
<comment type="subcellular location">
    <subcellularLocation>
        <location evidence="1">Cell inner membrane</location>
        <topology evidence="1">Multi-pass membrane protein</topology>
    </subcellularLocation>
</comment>
<dbReference type="PANTHER" id="PTHR32089:SF52">
    <property type="entry name" value="CHEMOTAXIS SIGNAL TRANSDUCTION SYSTEM METHYL ACCEPTING SENSORY TRANSDUCER WITH PAS SENSORY DOMAIN"/>
    <property type="match status" value="1"/>
</dbReference>
<dbReference type="SMART" id="SM00091">
    <property type="entry name" value="PAS"/>
    <property type="match status" value="1"/>
</dbReference>
<dbReference type="Gene3D" id="1.10.287.950">
    <property type="entry name" value="Methyl-accepting chemotaxis protein"/>
    <property type="match status" value="1"/>
</dbReference>
<dbReference type="PROSITE" id="PS50111">
    <property type="entry name" value="CHEMOTAXIS_TRANSDUC_2"/>
    <property type="match status" value="1"/>
</dbReference>
<keyword evidence="10" id="KW-1185">Reference proteome</keyword>
<evidence type="ECO:0000313" key="10">
    <source>
        <dbReference type="Proteomes" id="UP000051221"/>
    </source>
</evidence>
<gene>
    <name evidence="9" type="ORF">AMR76_02720</name>
</gene>
<accession>A0A0Q2MHY2</accession>
<evidence type="ECO:0000259" key="6">
    <source>
        <dbReference type="PROSITE" id="PS50111"/>
    </source>
</evidence>
<proteinExistence type="inferred from homology"/>
<reference evidence="9 10" key="1">
    <citation type="submission" date="2015-08" db="EMBL/GenBank/DDBJ databases">
        <title>Antibacterial properties of a collection of Vibrionaceae strains.</title>
        <authorList>
            <person name="Giubergia S."/>
        </authorList>
    </citation>
    <scope>NUCLEOTIDE SEQUENCE [LARGE SCALE GENOMIC DNA]</scope>
    <source>
        <strain evidence="9 10">S0821</strain>
    </source>
</reference>
<dbReference type="Gene3D" id="3.30.450.20">
    <property type="entry name" value="PAS domain"/>
    <property type="match status" value="1"/>
</dbReference>
<dbReference type="FunCoup" id="A0A0Q2MHY2">
    <property type="interactions" value="133"/>
</dbReference>
<dbReference type="Pfam" id="PF00015">
    <property type="entry name" value="MCPsignal"/>
    <property type="match status" value="1"/>
</dbReference>
<dbReference type="CDD" id="cd00130">
    <property type="entry name" value="PAS"/>
    <property type="match status" value="1"/>
</dbReference>
<sequence>MSANQSSMQQEVPVGEHDQLVSTTDLNGVITYCNETFCRIAGFQEQELLGQNHNIVRHVDMPKAAFADMWKHLKQGHAWRGIVKNRTKTNGHYWVDAYVTPIYENGKMCGYQSVRVKAQRQWVDIAAKAYQSLRAAEQNSHSFSLSMPASVRYAVLLGALAAPVAAHVASLSDSMQLLASLLPAASLALLFRQELIATPKQLSQLQSQYDSISRLIYSGNDAFSVADYHLKMSSARIRTVLGRMVDSARPLRDMSAKLNETSAEVVQALKQQNQDICSVMQATDAVEAAADSVSSNTHSAYELIDRAKSQCLETKQSIDQTHHNLEALCDQAERATRTTYALNDQAQHVSQLMEEIGGIADQTNLLALNAAIEAARAGEQGRGFAVVADEVRALSGRTQKATHHIKESIDKMLSTIEAWQSEIMDSQEQTQACGSVAQESATRLHQVEQLLVDMHSIVADMAKSATAQRELTSEVNQHVHSIASMATQNLAATNMVEEYSRDMNARVDDFRQLAKRFEEK</sequence>
<keyword evidence="2" id="KW-0997">Cell inner membrane</keyword>
<dbReference type="SUPFAM" id="SSF58104">
    <property type="entry name" value="Methyl-accepting chemotaxis protein (MCP) signaling domain"/>
    <property type="match status" value="1"/>
</dbReference>
<organism evidence="9 10">
    <name type="scientific">Vibrio furnissii</name>
    <dbReference type="NCBI Taxonomy" id="29494"/>
    <lineage>
        <taxon>Bacteria</taxon>
        <taxon>Pseudomonadati</taxon>
        <taxon>Pseudomonadota</taxon>
        <taxon>Gammaproteobacteria</taxon>
        <taxon>Vibrionales</taxon>
        <taxon>Vibrionaceae</taxon>
        <taxon>Vibrio</taxon>
    </lineage>
</organism>
<dbReference type="InParanoid" id="A0A0Q2MHY2"/>
<dbReference type="InterPro" id="IPR000727">
    <property type="entry name" value="T_SNARE_dom"/>
</dbReference>
<evidence type="ECO:0000256" key="3">
    <source>
        <dbReference type="ARBA" id="ARBA00023224"/>
    </source>
</evidence>
<dbReference type="SMART" id="SM00283">
    <property type="entry name" value="MA"/>
    <property type="match status" value="1"/>
</dbReference>
<dbReference type="EMBL" id="LKHS01000002">
    <property type="protein sequence ID" value="KQH87521.1"/>
    <property type="molecule type" value="Genomic_DNA"/>
</dbReference>
<feature type="domain" description="PAS" evidence="7">
    <location>
        <begin position="25"/>
        <end position="52"/>
    </location>
</feature>
<evidence type="ECO:0000256" key="1">
    <source>
        <dbReference type="ARBA" id="ARBA00004429"/>
    </source>
</evidence>
<keyword evidence="2" id="KW-1003">Cell membrane</keyword>
<evidence type="ECO:0000256" key="4">
    <source>
        <dbReference type="ARBA" id="ARBA00029447"/>
    </source>
</evidence>
<dbReference type="InterPro" id="IPR000014">
    <property type="entry name" value="PAS"/>
</dbReference>
<dbReference type="PROSITE" id="PS50112">
    <property type="entry name" value="PAS"/>
    <property type="match status" value="1"/>
</dbReference>